<evidence type="ECO:0000256" key="2">
    <source>
        <dbReference type="ARBA" id="ARBA00009418"/>
    </source>
</evidence>
<comment type="subunit">
    <text evidence="6">Associates with 90S and pre-40S pre-ribosomal particles.</text>
</comment>
<feature type="compositionally biased region" description="Basic residues" evidence="7">
    <location>
        <begin position="173"/>
        <end position="190"/>
    </location>
</feature>
<protein>
    <recommendedName>
        <fullName evidence="6">rRNA biogenesis protein RRP36</fullName>
    </recommendedName>
</protein>
<dbReference type="GO" id="GO:0030686">
    <property type="term" value="C:90S preribosome"/>
    <property type="evidence" value="ECO:0007669"/>
    <property type="project" value="TreeGrafter"/>
</dbReference>
<accession>A0A267E121</accession>
<sequence length="190" mass="22041">MSAPEPEPDSADEAPAEYSSKSRKALHRLTPALAELAKTAPKRSAPRDPRHDPLVNGRCVPAAWDFLREERRREANRLEKWLKRRDGSGGGRHQPLSEEERERAKSLLLRLRQLERREQLRDSRRQVMQEVRREQVEQAECSGRVSYLSRAQLRARLEAAKTASLSEKARQKLEKRKAAREKKRRLPPKS</sequence>
<name>A0A267E121_9PLAT</name>
<feature type="region of interest" description="Disordered" evidence="7">
    <location>
        <begin position="82"/>
        <end position="103"/>
    </location>
</feature>
<feature type="region of interest" description="Disordered" evidence="7">
    <location>
        <begin position="159"/>
        <end position="190"/>
    </location>
</feature>
<comment type="similarity">
    <text evidence="2 6">Belongs to the RRP36 family.</text>
</comment>
<evidence type="ECO:0000256" key="7">
    <source>
        <dbReference type="SAM" id="MobiDB-lite"/>
    </source>
</evidence>
<dbReference type="AlphaFoldDB" id="A0A267E121"/>
<evidence type="ECO:0000313" key="8">
    <source>
        <dbReference type="EMBL" id="PAA54382.1"/>
    </source>
</evidence>
<dbReference type="InterPro" id="IPR009292">
    <property type="entry name" value="RRP36"/>
</dbReference>
<keyword evidence="4 6" id="KW-0698">rRNA processing</keyword>
<dbReference type="PANTHER" id="PTHR21738">
    <property type="entry name" value="RIBOSOMAL RNA PROCESSING PROTEIN 36 HOMOLOG"/>
    <property type="match status" value="1"/>
</dbReference>
<evidence type="ECO:0000256" key="1">
    <source>
        <dbReference type="ARBA" id="ARBA00004604"/>
    </source>
</evidence>
<evidence type="ECO:0000256" key="3">
    <source>
        <dbReference type="ARBA" id="ARBA00022517"/>
    </source>
</evidence>
<evidence type="ECO:0000313" key="9">
    <source>
        <dbReference type="Proteomes" id="UP000215902"/>
    </source>
</evidence>
<dbReference type="PANTHER" id="PTHR21738:SF0">
    <property type="entry name" value="RIBOSOMAL RNA PROCESSING PROTEIN 36 HOMOLOG"/>
    <property type="match status" value="1"/>
</dbReference>
<evidence type="ECO:0000256" key="6">
    <source>
        <dbReference type="RuleBase" id="RU368027"/>
    </source>
</evidence>
<dbReference type="GO" id="GO:0000462">
    <property type="term" value="P:maturation of SSU-rRNA from tricistronic rRNA transcript (SSU-rRNA, 5.8S rRNA, LSU-rRNA)"/>
    <property type="evidence" value="ECO:0007669"/>
    <property type="project" value="TreeGrafter"/>
</dbReference>
<feature type="compositionally biased region" description="Acidic residues" evidence="7">
    <location>
        <begin position="1"/>
        <end position="15"/>
    </location>
</feature>
<keyword evidence="9" id="KW-1185">Reference proteome</keyword>
<dbReference type="Proteomes" id="UP000215902">
    <property type="component" value="Unassembled WGS sequence"/>
</dbReference>
<keyword evidence="5 6" id="KW-0539">Nucleus</keyword>
<reference evidence="8 9" key="1">
    <citation type="submission" date="2017-06" db="EMBL/GenBank/DDBJ databases">
        <title>A platform for efficient transgenesis in Macrostomum lignano, a flatworm model organism for stem cell research.</title>
        <authorList>
            <person name="Berezikov E."/>
        </authorList>
    </citation>
    <scope>NUCLEOTIDE SEQUENCE [LARGE SCALE GENOMIC DNA]</scope>
    <source>
        <strain evidence="8">DV1</strain>
        <tissue evidence="8">Whole organism</tissue>
    </source>
</reference>
<dbReference type="Pfam" id="PF06102">
    <property type="entry name" value="RRP36"/>
    <property type="match status" value="1"/>
</dbReference>
<comment type="subcellular location">
    <subcellularLocation>
        <location evidence="1 6">Nucleus</location>
        <location evidence="1 6">Nucleolus</location>
    </subcellularLocation>
</comment>
<keyword evidence="3 6" id="KW-0690">Ribosome biogenesis</keyword>
<proteinExistence type="inferred from homology"/>
<dbReference type="EMBL" id="NIVC01002921">
    <property type="protein sequence ID" value="PAA54382.1"/>
    <property type="molecule type" value="Genomic_DNA"/>
</dbReference>
<gene>
    <name evidence="8" type="ORF">BOX15_Mlig033668g2</name>
</gene>
<dbReference type="GO" id="GO:0005730">
    <property type="term" value="C:nucleolus"/>
    <property type="evidence" value="ECO:0007669"/>
    <property type="project" value="UniProtKB-SubCell"/>
</dbReference>
<evidence type="ECO:0000256" key="5">
    <source>
        <dbReference type="ARBA" id="ARBA00023242"/>
    </source>
</evidence>
<comment type="function">
    <text evidence="6">Component of the 90S pre-ribosome involved in the maturation of rRNAs. Required for early cleavages of the pre-RNAs in the 40S ribosomal subunit maturation pathway.</text>
</comment>
<keyword evidence="6" id="KW-0687">Ribonucleoprotein</keyword>
<organism evidence="8 9">
    <name type="scientific">Macrostomum lignano</name>
    <dbReference type="NCBI Taxonomy" id="282301"/>
    <lineage>
        <taxon>Eukaryota</taxon>
        <taxon>Metazoa</taxon>
        <taxon>Spiralia</taxon>
        <taxon>Lophotrochozoa</taxon>
        <taxon>Platyhelminthes</taxon>
        <taxon>Rhabditophora</taxon>
        <taxon>Macrostomorpha</taxon>
        <taxon>Macrostomida</taxon>
        <taxon>Macrostomidae</taxon>
        <taxon>Macrostomum</taxon>
    </lineage>
</organism>
<comment type="caution">
    <text evidence="8">The sequence shown here is derived from an EMBL/GenBank/DDBJ whole genome shotgun (WGS) entry which is preliminary data.</text>
</comment>
<evidence type="ECO:0000256" key="4">
    <source>
        <dbReference type="ARBA" id="ARBA00022552"/>
    </source>
</evidence>
<feature type="region of interest" description="Disordered" evidence="7">
    <location>
        <begin position="1"/>
        <end position="57"/>
    </location>
</feature>